<comment type="caution">
    <text evidence="2">The sequence shown here is derived from an EMBL/GenBank/DDBJ whole genome shotgun (WGS) entry which is preliminary data.</text>
</comment>
<reference evidence="2" key="1">
    <citation type="submission" date="2022-12" db="EMBL/GenBank/DDBJ databases">
        <authorList>
            <person name="Petersen C."/>
        </authorList>
    </citation>
    <scope>NUCLEOTIDE SEQUENCE</scope>
    <source>
        <strain evidence="2">IBT 21472</strain>
    </source>
</reference>
<sequence>MAVNQLRLLLVSLAVLLLSFLVGHHLSCDLPKFSLNGTGIKPAWVTTRFNGSTSFAREDSTDIVSVSDVESAAAHSTGSSFFLNNDTSKNDIEILRSNGVVALYLVRGGTRSDRHRKARSFDDRFHMLKYVFFRDAEALLLLETFGFNETQLSDGYIRQISEFHNGYMDPWIQVVDLQIQVENFLACSEDDDTLMLSIKDLGIEDSLIRGVTRLNYEAGKAVTALVKQTLSSTLVINWNSKLDSDLTILPELPPEVKVLHIWDCPNIFRNPTTHYPTSDPKNQELTPWFIDFIPNFAGLNRLVLWHSGYTEVNLRDLRGSLPQLEILINGETVD</sequence>
<evidence type="ECO:0000313" key="2">
    <source>
        <dbReference type="EMBL" id="KAJ5318659.1"/>
    </source>
</evidence>
<evidence type="ECO:0000313" key="3">
    <source>
        <dbReference type="Proteomes" id="UP001147746"/>
    </source>
</evidence>
<name>A0A9W9Q283_9EURO</name>
<accession>A0A9W9Q283</accession>
<dbReference type="AlphaFoldDB" id="A0A9W9Q283"/>
<dbReference type="EMBL" id="JAPZBO010000004">
    <property type="protein sequence ID" value="KAJ5318659.1"/>
    <property type="molecule type" value="Genomic_DNA"/>
</dbReference>
<gene>
    <name evidence="2" type="ORF">N7476_005079</name>
</gene>
<keyword evidence="3" id="KW-1185">Reference proteome</keyword>
<keyword evidence="1" id="KW-0732">Signal</keyword>
<dbReference type="Proteomes" id="UP001147746">
    <property type="component" value="Unassembled WGS sequence"/>
</dbReference>
<organism evidence="2 3">
    <name type="scientific">Penicillium atrosanguineum</name>
    <dbReference type="NCBI Taxonomy" id="1132637"/>
    <lineage>
        <taxon>Eukaryota</taxon>
        <taxon>Fungi</taxon>
        <taxon>Dikarya</taxon>
        <taxon>Ascomycota</taxon>
        <taxon>Pezizomycotina</taxon>
        <taxon>Eurotiomycetes</taxon>
        <taxon>Eurotiomycetidae</taxon>
        <taxon>Eurotiales</taxon>
        <taxon>Aspergillaceae</taxon>
        <taxon>Penicillium</taxon>
    </lineage>
</organism>
<feature type="chain" id="PRO_5040779770" evidence="1">
    <location>
        <begin position="24"/>
        <end position="334"/>
    </location>
</feature>
<reference evidence="2" key="2">
    <citation type="journal article" date="2023" name="IMA Fungus">
        <title>Comparative genomic study of the Penicillium genus elucidates a diverse pangenome and 15 lateral gene transfer events.</title>
        <authorList>
            <person name="Petersen C."/>
            <person name="Sorensen T."/>
            <person name="Nielsen M.R."/>
            <person name="Sondergaard T.E."/>
            <person name="Sorensen J.L."/>
            <person name="Fitzpatrick D.A."/>
            <person name="Frisvad J.C."/>
            <person name="Nielsen K.L."/>
        </authorList>
    </citation>
    <scope>NUCLEOTIDE SEQUENCE</scope>
    <source>
        <strain evidence="2">IBT 21472</strain>
    </source>
</reference>
<feature type="signal peptide" evidence="1">
    <location>
        <begin position="1"/>
        <end position="23"/>
    </location>
</feature>
<proteinExistence type="predicted"/>
<evidence type="ECO:0000256" key="1">
    <source>
        <dbReference type="SAM" id="SignalP"/>
    </source>
</evidence>
<protein>
    <submittedName>
        <fullName evidence="2">Uncharacterized protein</fullName>
    </submittedName>
</protein>